<dbReference type="Gene3D" id="2.60.200.20">
    <property type="match status" value="3"/>
</dbReference>
<sequence length="1116" mass="125377">MSGGDDEGDSPAKTSARSRSSSTDLSDGRPEPILSRVLPRPKSVWKRQKSVVPFRIEAGPDDLDDGIIFLNNPAPFDFRSIFQRAKSVPTLQKQTAFVNGGDNNGKRYLRSHEELCLVMHKPLPRGGTSKKAWFLTRGFVGRESGENVQIVTKDASMASVHAEVTIDGDDYLLRDCDTSAGTYVCLSTTNRHQPQRDGFRLRTGDTFILGSGSRIVVNALTTVPRPKSEHPSGRRVSTQSRLERRLTDTSDMTPANHRLLRKKSSRFDVVKKSVRFTDLLDKSTKPPEEYSPMLPADDGGNYPAGVRYKRAKKLPQPVYPDLLPTLLEVTVTTVEHPESPTKVTLGAKTTYTIGSSPWCDIHVASEGIYGVHARIVFDGHFFVLQDLSFEENPRRKTRVLLSRATRIGRGDCLLFGKCAVHVVSVSRAFRDHNPDLKEVAFKCQVLRPSKRKSRRRDKYLPVAFKHNHSETFTIGKGGNCDGQIFTAALCVEQFWIQLDHGQCSLTPRFAGINQGMYFLLGRNPLPHEAKYKDDIIRYTSKALMLVEGSVFKIGNCEYEVAYVKVEESVDAMARADEIRENTQLLMALPWLQQITFDRHGLENVAKRAQRLELAEGESVYDEGDPASFFFIVIKGTVELVSTQKNRRSSLPKSGSAGVMTIAPLLGISSEPELLVETVGTGGYFGERSLWAVDLEYADSARAATVCQLLVLSREDLCGYFSYYMDIIRPHLAYETHKDLLHRLRLYVSWCEDISYQELRVMAARAERIYFQQDDRILHQGALYHQNRQRYGLLLLRHGAVDVVDADGTCILTDPKTSVSESLEMSPRASRVESETGASDGFDVQESPGAGEQQAWHMDEAILLLPNGQTAPPSANTVSFENLRARTGVQCFFIDVSVFRHLLKQDEERHQTGVPLIRRATGSAHPPILRRQSTNRRSTYAVPFKARHSQVFTTALRDNNTNDDGDNLLENAELEDQNDTTKKWRRKKRNKNLLEKTILETQQNTELLNALVLYALSGANRGDIHVVRNVATIGGLLSGADIELNDRYVSPQQAVIEHREGRYWLYDTFSDWGTYVRLEENQSVQIYPGDVFLAGEVEFTCMGVFPERKKSALCCLQ</sequence>
<dbReference type="Pfam" id="PF00498">
    <property type="entry name" value="FHA"/>
    <property type="match status" value="3"/>
</dbReference>
<comment type="caution">
    <text evidence="4">The sequence shown here is derived from an EMBL/GenBank/DDBJ whole genome shotgun (WGS) entry which is preliminary data.</text>
</comment>
<accession>A0A8K1CJR4</accession>
<dbReference type="SUPFAM" id="SSF49879">
    <property type="entry name" value="SMAD/FHA domain"/>
    <property type="match status" value="3"/>
</dbReference>
<keyword evidence="5" id="KW-1185">Reference proteome</keyword>
<dbReference type="Proteomes" id="UP000794436">
    <property type="component" value="Unassembled WGS sequence"/>
</dbReference>
<reference evidence="4" key="1">
    <citation type="submission" date="2019-03" db="EMBL/GenBank/DDBJ databases">
        <title>Long read genome sequence of the mycoparasitic Pythium oligandrum ATCC 38472 isolated from sugarbeet rhizosphere.</title>
        <authorList>
            <person name="Gaulin E."/>
        </authorList>
    </citation>
    <scope>NUCLEOTIDE SEQUENCE</scope>
    <source>
        <strain evidence="4">ATCC 38472_TT</strain>
    </source>
</reference>
<dbReference type="SMART" id="SM00240">
    <property type="entry name" value="FHA"/>
    <property type="match status" value="3"/>
</dbReference>
<dbReference type="InterPro" id="IPR018490">
    <property type="entry name" value="cNMP-bd_dom_sf"/>
</dbReference>
<evidence type="ECO:0000313" key="5">
    <source>
        <dbReference type="Proteomes" id="UP000794436"/>
    </source>
</evidence>
<organism evidence="4 5">
    <name type="scientific">Pythium oligandrum</name>
    <name type="common">Mycoparasitic fungus</name>
    <dbReference type="NCBI Taxonomy" id="41045"/>
    <lineage>
        <taxon>Eukaryota</taxon>
        <taxon>Sar</taxon>
        <taxon>Stramenopiles</taxon>
        <taxon>Oomycota</taxon>
        <taxon>Peronosporomycetes</taxon>
        <taxon>Pythiales</taxon>
        <taxon>Pythiaceae</taxon>
        <taxon>Pythium</taxon>
    </lineage>
</organism>
<dbReference type="InterPro" id="IPR008984">
    <property type="entry name" value="SMAD_FHA_dom_sf"/>
</dbReference>
<dbReference type="PROSITE" id="PS50042">
    <property type="entry name" value="CNMP_BINDING_3"/>
    <property type="match status" value="1"/>
</dbReference>
<dbReference type="OrthoDB" id="687730at2759"/>
<dbReference type="InterPro" id="IPR050923">
    <property type="entry name" value="Cell_Proc_Reg/RNA_Proc"/>
</dbReference>
<feature type="region of interest" description="Disordered" evidence="1">
    <location>
        <begin position="1"/>
        <end position="35"/>
    </location>
</feature>
<protein>
    <submittedName>
        <fullName evidence="4">Uncharacterized protein</fullName>
    </submittedName>
</protein>
<name>A0A8K1CJR4_PYTOL</name>
<feature type="domain" description="Cyclic nucleotide-binding" evidence="3">
    <location>
        <begin position="596"/>
        <end position="716"/>
    </location>
</feature>
<dbReference type="AlphaFoldDB" id="A0A8K1CJR4"/>
<feature type="region of interest" description="Disordered" evidence="1">
    <location>
        <begin position="820"/>
        <end position="847"/>
    </location>
</feature>
<feature type="region of interest" description="Disordered" evidence="1">
    <location>
        <begin position="224"/>
        <end position="246"/>
    </location>
</feature>
<evidence type="ECO:0000259" key="2">
    <source>
        <dbReference type="PROSITE" id="PS50006"/>
    </source>
</evidence>
<dbReference type="InterPro" id="IPR000253">
    <property type="entry name" value="FHA_dom"/>
</dbReference>
<dbReference type="InterPro" id="IPR014710">
    <property type="entry name" value="RmlC-like_jellyroll"/>
</dbReference>
<dbReference type="EMBL" id="SPLM01000038">
    <property type="protein sequence ID" value="TMW64896.1"/>
    <property type="molecule type" value="Genomic_DNA"/>
</dbReference>
<dbReference type="Gene3D" id="2.60.120.10">
    <property type="entry name" value="Jelly Rolls"/>
    <property type="match status" value="1"/>
</dbReference>
<dbReference type="InterPro" id="IPR000595">
    <property type="entry name" value="cNMP-bd_dom"/>
</dbReference>
<evidence type="ECO:0000256" key="1">
    <source>
        <dbReference type="SAM" id="MobiDB-lite"/>
    </source>
</evidence>
<dbReference type="SUPFAM" id="SSF51206">
    <property type="entry name" value="cAMP-binding domain-like"/>
    <property type="match status" value="2"/>
</dbReference>
<dbReference type="CDD" id="cd00060">
    <property type="entry name" value="FHA"/>
    <property type="match status" value="3"/>
</dbReference>
<dbReference type="CDD" id="cd00038">
    <property type="entry name" value="CAP_ED"/>
    <property type="match status" value="1"/>
</dbReference>
<feature type="domain" description="FHA" evidence="2">
    <location>
        <begin position="138"/>
        <end position="184"/>
    </location>
</feature>
<evidence type="ECO:0000313" key="4">
    <source>
        <dbReference type="EMBL" id="TMW64896.1"/>
    </source>
</evidence>
<dbReference type="SMART" id="SM00100">
    <property type="entry name" value="cNMP"/>
    <property type="match status" value="1"/>
</dbReference>
<feature type="compositionally biased region" description="Low complexity" evidence="1">
    <location>
        <begin position="11"/>
        <end position="25"/>
    </location>
</feature>
<dbReference type="PANTHER" id="PTHR23308">
    <property type="entry name" value="NUCLEAR INHIBITOR OF PROTEIN PHOSPHATASE-1"/>
    <property type="match status" value="1"/>
</dbReference>
<gene>
    <name evidence="4" type="ORF">Poli38472_009063</name>
</gene>
<evidence type="ECO:0000259" key="3">
    <source>
        <dbReference type="PROSITE" id="PS50042"/>
    </source>
</evidence>
<proteinExistence type="predicted"/>
<dbReference type="PROSITE" id="PS50006">
    <property type="entry name" value="FHA_DOMAIN"/>
    <property type="match status" value="1"/>
</dbReference>